<gene>
    <name evidence="2" type="ORF">GALL_532980</name>
</gene>
<comment type="caution">
    <text evidence="2">The sequence shown here is derived from an EMBL/GenBank/DDBJ whole genome shotgun (WGS) entry which is preliminary data.</text>
</comment>
<reference evidence="2" key="1">
    <citation type="submission" date="2016-10" db="EMBL/GenBank/DDBJ databases">
        <title>Sequence of Gallionella enrichment culture.</title>
        <authorList>
            <person name="Poehlein A."/>
            <person name="Muehling M."/>
            <person name="Daniel R."/>
        </authorList>
    </citation>
    <scope>NUCLEOTIDE SEQUENCE</scope>
</reference>
<organism evidence="2">
    <name type="scientific">mine drainage metagenome</name>
    <dbReference type="NCBI Taxonomy" id="410659"/>
    <lineage>
        <taxon>unclassified sequences</taxon>
        <taxon>metagenomes</taxon>
        <taxon>ecological metagenomes</taxon>
    </lineage>
</organism>
<feature type="region of interest" description="Disordered" evidence="1">
    <location>
        <begin position="126"/>
        <end position="151"/>
    </location>
</feature>
<evidence type="ECO:0000256" key="1">
    <source>
        <dbReference type="SAM" id="MobiDB-lite"/>
    </source>
</evidence>
<feature type="region of interest" description="Disordered" evidence="1">
    <location>
        <begin position="173"/>
        <end position="192"/>
    </location>
</feature>
<dbReference type="EMBL" id="MLJW01007560">
    <property type="protein sequence ID" value="OIQ65145.1"/>
    <property type="molecule type" value="Genomic_DNA"/>
</dbReference>
<name>A0A1J5P0S7_9ZZZZ</name>
<dbReference type="AlphaFoldDB" id="A0A1J5P0S7"/>
<protein>
    <submittedName>
        <fullName evidence="2">Uncharacterized protein</fullName>
    </submittedName>
</protein>
<sequence>MVVDRPAGQIKNLLGRALGHGVAVGIGQADDRIVIGHIEAGPDQGHAEGTLQVLCEDRAQIGHAVAIGVAQQDDLVGALFQGAGRLLHPLGDPVFQARGLGGLGGGFRGEDVAVGQDIEPAGMVQARGEGRDREAGGRLGLGPSRPGDGLGDIHRRQQTLVGRGQVRLWPEARERRGRPLAAGGKGKCGQADRRDVLAPHGASLDVVSPLITRNVARRRVRIRRPLARLRDGSSDPDAGAVR</sequence>
<evidence type="ECO:0000313" key="2">
    <source>
        <dbReference type="EMBL" id="OIQ65145.1"/>
    </source>
</evidence>
<accession>A0A1J5P0S7</accession>
<proteinExistence type="predicted"/>